<dbReference type="EMBL" id="JAINUG010000043">
    <property type="protein sequence ID" value="KAJ8406518.1"/>
    <property type="molecule type" value="Genomic_DNA"/>
</dbReference>
<organism evidence="2 3">
    <name type="scientific">Aldrovandia affinis</name>
    <dbReference type="NCBI Taxonomy" id="143900"/>
    <lineage>
        <taxon>Eukaryota</taxon>
        <taxon>Metazoa</taxon>
        <taxon>Chordata</taxon>
        <taxon>Craniata</taxon>
        <taxon>Vertebrata</taxon>
        <taxon>Euteleostomi</taxon>
        <taxon>Actinopterygii</taxon>
        <taxon>Neopterygii</taxon>
        <taxon>Teleostei</taxon>
        <taxon>Notacanthiformes</taxon>
        <taxon>Halosauridae</taxon>
        <taxon>Aldrovandia</taxon>
    </lineage>
</organism>
<feature type="region of interest" description="Disordered" evidence="1">
    <location>
        <begin position="38"/>
        <end position="58"/>
    </location>
</feature>
<sequence>MELCNLSWEIIALDAAYLAVQHGADVAGSARLWARGLGTSSSKRPEPGAEPACTALTTDPPVILRRAETDPSAVAEGDGGDEEERGFPLSHFGQRTADTVRSRERLPVLSLLLRGVGRAEARDLRPPATHQGPGACHPLWCGWHLMFRPTFGLQTLQRLSRAAHSGPACADEVPFPRHPPLPVRLMPPLPPPSINSVTLSLAERMKAHFVSLKHGSEASGLLRPGVYDGCGQIQGRCAGTICGASARQADWNARRAGGGNDTVYRGMIFEEGPGVPIALEGQACLHSGDVDGHAGEAPCARYISPAFWLWLWLWVLLFVHTVHSHAKGQGPRCRKALPTMFSATGPPRPASYHLITPDN</sequence>
<protein>
    <submittedName>
        <fullName evidence="2">Uncharacterized protein</fullName>
    </submittedName>
</protein>
<accession>A0AAD7SQQ1</accession>
<proteinExistence type="predicted"/>
<feature type="region of interest" description="Disordered" evidence="1">
    <location>
        <begin position="70"/>
        <end position="89"/>
    </location>
</feature>
<dbReference type="Proteomes" id="UP001221898">
    <property type="component" value="Unassembled WGS sequence"/>
</dbReference>
<evidence type="ECO:0000313" key="2">
    <source>
        <dbReference type="EMBL" id="KAJ8406518.1"/>
    </source>
</evidence>
<evidence type="ECO:0000256" key="1">
    <source>
        <dbReference type="SAM" id="MobiDB-lite"/>
    </source>
</evidence>
<keyword evidence="3" id="KW-1185">Reference proteome</keyword>
<evidence type="ECO:0000313" key="3">
    <source>
        <dbReference type="Proteomes" id="UP001221898"/>
    </source>
</evidence>
<name>A0AAD7SQQ1_9TELE</name>
<comment type="caution">
    <text evidence="2">The sequence shown here is derived from an EMBL/GenBank/DDBJ whole genome shotgun (WGS) entry which is preliminary data.</text>
</comment>
<dbReference type="AlphaFoldDB" id="A0AAD7SQQ1"/>
<reference evidence="2" key="1">
    <citation type="journal article" date="2023" name="Science">
        <title>Genome structures resolve the early diversification of teleost fishes.</title>
        <authorList>
            <person name="Parey E."/>
            <person name="Louis A."/>
            <person name="Montfort J."/>
            <person name="Bouchez O."/>
            <person name="Roques C."/>
            <person name="Iampietro C."/>
            <person name="Lluch J."/>
            <person name="Castinel A."/>
            <person name="Donnadieu C."/>
            <person name="Desvignes T."/>
            <person name="Floi Bucao C."/>
            <person name="Jouanno E."/>
            <person name="Wen M."/>
            <person name="Mejri S."/>
            <person name="Dirks R."/>
            <person name="Jansen H."/>
            <person name="Henkel C."/>
            <person name="Chen W.J."/>
            <person name="Zahm M."/>
            <person name="Cabau C."/>
            <person name="Klopp C."/>
            <person name="Thompson A.W."/>
            <person name="Robinson-Rechavi M."/>
            <person name="Braasch I."/>
            <person name="Lecointre G."/>
            <person name="Bobe J."/>
            <person name="Postlethwait J.H."/>
            <person name="Berthelot C."/>
            <person name="Roest Crollius H."/>
            <person name="Guiguen Y."/>
        </authorList>
    </citation>
    <scope>NUCLEOTIDE SEQUENCE</scope>
    <source>
        <strain evidence="2">NC1722</strain>
    </source>
</reference>
<gene>
    <name evidence="2" type="ORF">AAFF_G00300920</name>
</gene>